<dbReference type="Gene3D" id="1.20.120.330">
    <property type="entry name" value="Nucleotidyltransferases domain 2"/>
    <property type="match status" value="1"/>
</dbReference>
<accession>A0A9X2JL84</accession>
<comment type="caution">
    <text evidence="3">The sequence shown here is derived from an EMBL/GenBank/DDBJ whole genome shotgun (WGS) entry which is preliminary data.</text>
</comment>
<reference evidence="3 4" key="1">
    <citation type="journal article" date="2023" name="Int. J. Syst. Evol. Microbiol.">
        <title>Ligilactobacillus ubinensis sp. nov., a novel species isolated from the wild ferment of a durian fruit (Durio zibethinus).</title>
        <authorList>
            <person name="Heng Y.C."/>
            <person name="Menon N."/>
            <person name="Chen B."/>
            <person name="Loo B.Z.L."/>
            <person name="Wong G.W.J."/>
            <person name="Lim A.C.H."/>
            <person name="Silvaraju S."/>
            <person name="Kittelmann S."/>
        </authorList>
    </citation>
    <scope>NUCLEOTIDE SEQUENCE [LARGE SCALE GENOMIC DNA]</scope>
    <source>
        <strain evidence="3 4">WILCCON 0076</strain>
    </source>
</reference>
<dbReference type="AlphaFoldDB" id="A0A9X2JL84"/>
<keyword evidence="2" id="KW-1133">Transmembrane helix</keyword>
<protein>
    <submittedName>
        <fullName evidence="3">Uncharacterized protein</fullName>
    </submittedName>
</protein>
<evidence type="ECO:0000256" key="1">
    <source>
        <dbReference type="SAM" id="MobiDB-lite"/>
    </source>
</evidence>
<dbReference type="RefSeq" id="WP_253358491.1">
    <property type="nucleotide sequence ID" value="NZ_JAIULA010000001.1"/>
</dbReference>
<dbReference type="Proteomes" id="UP001139006">
    <property type="component" value="Unassembled WGS sequence"/>
</dbReference>
<dbReference type="GO" id="GO:1990281">
    <property type="term" value="C:efflux pump complex"/>
    <property type="evidence" value="ECO:0007669"/>
    <property type="project" value="TreeGrafter"/>
</dbReference>
<gene>
    <name evidence="3" type="ORF">LB941_00425</name>
</gene>
<keyword evidence="2" id="KW-0812">Transmembrane</keyword>
<keyword evidence="4" id="KW-1185">Reference proteome</keyword>
<organism evidence="3 4">
    <name type="scientific">Ligilactobacillus ubinensis</name>
    <dbReference type="NCBI Taxonomy" id="2876789"/>
    <lineage>
        <taxon>Bacteria</taxon>
        <taxon>Bacillati</taxon>
        <taxon>Bacillota</taxon>
        <taxon>Bacilli</taxon>
        <taxon>Lactobacillales</taxon>
        <taxon>Lactobacillaceae</taxon>
        <taxon>Ligilactobacillus</taxon>
    </lineage>
</organism>
<feature type="region of interest" description="Disordered" evidence="1">
    <location>
        <begin position="129"/>
        <end position="161"/>
    </location>
</feature>
<evidence type="ECO:0000313" key="3">
    <source>
        <dbReference type="EMBL" id="MCP0885796.1"/>
    </source>
</evidence>
<dbReference type="EMBL" id="JAIULA010000001">
    <property type="protein sequence ID" value="MCP0885796.1"/>
    <property type="molecule type" value="Genomic_DNA"/>
</dbReference>
<feature type="transmembrane region" description="Helical" evidence="2">
    <location>
        <begin position="6"/>
        <end position="24"/>
    </location>
</feature>
<sequence length="346" mass="37206">MKKVKVTVVGLVVFFVIIGAVLLWRGHTQKSTENKQTNKYSTEKAEKVTALTLSGRVSPKEQRSFSVTKKNLAAMKVEDGQQVTSGQVLYTTYNQTNATQLAELKTTLAKEQREKTEATQKLQTAKNTLSKLQKSDDGYTDAQNDVTSASDSLDDANDSISSTQTKINQVSDEVSPSATAPFAGNVTITYDNSGNAKVTVASTDLQVIAQVSEYDYAKVKTEASVSVKAVATGKKQDTIVTLVSLHPTSTNSAAGSKYNVYADLDGSKFIDGQTVKVTVPQSGVVISKSSVYHGKVYVVKNNKIVGQKVSGKNEDGTYVVKTGLTAGQKVITNPDNKLKTGEKWPQ</sequence>
<dbReference type="GO" id="GO:0015562">
    <property type="term" value="F:efflux transmembrane transporter activity"/>
    <property type="evidence" value="ECO:0007669"/>
    <property type="project" value="TreeGrafter"/>
</dbReference>
<evidence type="ECO:0000313" key="4">
    <source>
        <dbReference type="Proteomes" id="UP001139006"/>
    </source>
</evidence>
<evidence type="ECO:0000256" key="2">
    <source>
        <dbReference type="SAM" id="Phobius"/>
    </source>
</evidence>
<dbReference type="Gene3D" id="2.40.420.20">
    <property type="match status" value="1"/>
</dbReference>
<name>A0A9X2JL84_9LACO</name>
<dbReference type="PANTHER" id="PTHR30469">
    <property type="entry name" value="MULTIDRUG RESISTANCE PROTEIN MDTA"/>
    <property type="match status" value="1"/>
</dbReference>
<keyword evidence="2" id="KW-0472">Membrane</keyword>
<proteinExistence type="predicted"/>